<dbReference type="InterPro" id="IPR036625">
    <property type="entry name" value="E3-bd_dom_sf"/>
</dbReference>
<gene>
    <name evidence="6" type="ORF">ACFSE6_11610</name>
</gene>
<dbReference type="Pfam" id="PF18741">
    <property type="entry name" value="MTES_1575"/>
    <property type="match status" value="1"/>
</dbReference>
<proteinExistence type="predicted"/>
<feature type="region of interest" description="Disordered" evidence="2">
    <location>
        <begin position="361"/>
        <end position="402"/>
    </location>
</feature>
<protein>
    <submittedName>
        <fullName evidence="6">DUF559 domain-containing protein</fullName>
    </submittedName>
</protein>
<dbReference type="SUPFAM" id="SSF52980">
    <property type="entry name" value="Restriction endonuclease-like"/>
    <property type="match status" value="1"/>
</dbReference>
<evidence type="ECO:0000256" key="1">
    <source>
        <dbReference type="ARBA" id="ARBA00023125"/>
    </source>
</evidence>
<dbReference type="InterPro" id="IPR055370">
    <property type="entry name" value="Lsr2_DNA-bd"/>
</dbReference>
<dbReference type="InterPro" id="IPR041679">
    <property type="entry name" value="DNA2/NAM7-like_C"/>
</dbReference>
<evidence type="ECO:0000256" key="2">
    <source>
        <dbReference type="SAM" id="MobiDB-lite"/>
    </source>
</evidence>
<accession>A0ABW4L5M7</accession>
<dbReference type="EMBL" id="JBHUEE010000005">
    <property type="protein sequence ID" value="MFD1718487.1"/>
    <property type="molecule type" value="Genomic_DNA"/>
</dbReference>
<dbReference type="InterPro" id="IPR011335">
    <property type="entry name" value="Restrct_endonuc-II-like"/>
</dbReference>
<reference evidence="7" key="1">
    <citation type="journal article" date="2019" name="Int. J. Syst. Evol. Microbiol.">
        <title>The Global Catalogue of Microorganisms (GCM) 10K type strain sequencing project: providing services to taxonomists for standard genome sequencing and annotation.</title>
        <authorList>
            <consortium name="The Broad Institute Genomics Platform"/>
            <consortium name="The Broad Institute Genome Sequencing Center for Infectious Disease"/>
            <person name="Wu L."/>
            <person name="Ma J."/>
        </authorList>
    </citation>
    <scope>NUCLEOTIDE SEQUENCE [LARGE SCALE GENOMIC DNA]</scope>
    <source>
        <strain evidence="7">JCM 17130</strain>
    </source>
</reference>
<name>A0ABW4L5M7_9MICO</name>
<comment type="caution">
    <text evidence="6">The sequence shown here is derived from an EMBL/GenBank/DDBJ whole genome shotgun (WGS) entry which is preliminary data.</text>
</comment>
<dbReference type="Gene3D" id="3.40.50.300">
    <property type="entry name" value="P-loop containing nucleotide triphosphate hydrolases"/>
    <property type="match status" value="1"/>
</dbReference>
<dbReference type="RefSeq" id="WP_388006871.1">
    <property type="nucleotide sequence ID" value="NZ_JBHUEE010000005.1"/>
</dbReference>
<dbReference type="Proteomes" id="UP001597277">
    <property type="component" value="Unassembled WGS sequence"/>
</dbReference>
<dbReference type="Pfam" id="PF13087">
    <property type="entry name" value="AAA_12"/>
    <property type="match status" value="1"/>
</dbReference>
<feature type="region of interest" description="Disordered" evidence="2">
    <location>
        <begin position="268"/>
        <end position="298"/>
    </location>
</feature>
<keyword evidence="1" id="KW-0238">DNA-binding</keyword>
<keyword evidence="7" id="KW-1185">Reference proteome</keyword>
<dbReference type="Gene3D" id="3.40.960.10">
    <property type="entry name" value="VSR Endonuclease"/>
    <property type="match status" value="1"/>
</dbReference>
<dbReference type="Gene3D" id="4.10.320.10">
    <property type="entry name" value="E3-binding domain"/>
    <property type="match status" value="1"/>
</dbReference>
<organism evidence="6 7">
    <name type="scientific">Georgenia deserti</name>
    <dbReference type="NCBI Taxonomy" id="2093781"/>
    <lineage>
        <taxon>Bacteria</taxon>
        <taxon>Bacillati</taxon>
        <taxon>Actinomycetota</taxon>
        <taxon>Actinomycetes</taxon>
        <taxon>Micrococcales</taxon>
        <taxon>Bogoriellaceae</taxon>
        <taxon>Georgenia</taxon>
    </lineage>
</organism>
<evidence type="ECO:0000259" key="3">
    <source>
        <dbReference type="Pfam" id="PF13087"/>
    </source>
</evidence>
<feature type="domain" description="Lsr2 DNA-binding" evidence="5">
    <location>
        <begin position="331"/>
        <end position="362"/>
    </location>
</feature>
<evidence type="ECO:0000259" key="5">
    <source>
        <dbReference type="Pfam" id="PF23359"/>
    </source>
</evidence>
<sequence length="487" mass="54709">MEQVAECVADPHYEGLTFGVVTMMSGPQAQIIESMLVKRLGPEEYERRRLRVGNPPVFQGDERNIVFISVVADDNSYAATSAMHEQWANVAASRAQDQLWVFYTVDPSTLNPQDQRRQLIEYVCDSRVRATHDDLFDLTESKFERDVLAQMLDRGYSVEPQHRVGSYRIDFVVTVAEGERLAVECDGDSFHGPDKWDEDVRRQRVLERLGWTFWRVRASAYYLDPNMAMQPLWDRLEEMKRRATESEERRRAKDEKLAAERLARLEREAEEAARAASSITRHDDEPDPTPASVESPARDEPIAATDMEASPHPSGRDPACESGSTFDAVPPAVIRRWARANNIAVGKRGRLAPELKRAYDAAHGEGREARETPSSPATPSIARRTPPLVSTKESTPSPADVDEAWRSGQRYQLDYQGKVRPRGGGIDLESAVGESSARAVLEAMKRARPHGGAFKIDSSGILVTCRDNVPVFVMRVAPENWFPGHLR</sequence>
<feature type="domain" description="Restriction endonuclease type II-like" evidence="4">
    <location>
        <begin position="143"/>
        <end position="236"/>
    </location>
</feature>
<feature type="domain" description="DNA2/NAM7 helicase-like C-terminal" evidence="3">
    <location>
        <begin position="17"/>
        <end position="102"/>
    </location>
</feature>
<evidence type="ECO:0000313" key="7">
    <source>
        <dbReference type="Proteomes" id="UP001597277"/>
    </source>
</evidence>
<evidence type="ECO:0000313" key="6">
    <source>
        <dbReference type="EMBL" id="MFD1718487.1"/>
    </source>
</evidence>
<dbReference type="InterPro" id="IPR049468">
    <property type="entry name" value="Restrct_endonuc-II-like_dom"/>
</dbReference>
<dbReference type="InterPro" id="IPR027417">
    <property type="entry name" value="P-loop_NTPase"/>
</dbReference>
<feature type="compositionally biased region" description="Basic and acidic residues" evidence="2">
    <location>
        <begin position="361"/>
        <end position="371"/>
    </location>
</feature>
<evidence type="ECO:0000259" key="4">
    <source>
        <dbReference type="Pfam" id="PF18741"/>
    </source>
</evidence>
<dbReference type="Pfam" id="PF23359">
    <property type="entry name" value="Lsr2_DNA-bd"/>
    <property type="match status" value="1"/>
</dbReference>